<comment type="pathway">
    <text evidence="4">Lipid metabolism.</text>
</comment>
<evidence type="ECO:0008006" key="15">
    <source>
        <dbReference type="Google" id="ProtNLM"/>
    </source>
</evidence>
<evidence type="ECO:0000256" key="4">
    <source>
        <dbReference type="ARBA" id="ARBA00005189"/>
    </source>
</evidence>
<evidence type="ECO:0000313" key="14">
    <source>
        <dbReference type="Proteomes" id="UP001415857"/>
    </source>
</evidence>
<comment type="similarity">
    <text evidence="8">In the N-terminal section; belongs to the long-chain O-acyltransferase family.</text>
</comment>
<gene>
    <name evidence="13" type="ORF">L1049_001640</name>
</gene>
<dbReference type="GO" id="GO:0004144">
    <property type="term" value="F:diacylglycerol O-acyltransferase activity"/>
    <property type="evidence" value="ECO:0007669"/>
    <property type="project" value="UniProtKB-EC"/>
</dbReference>
<dbReference type="InterPro" id="IPR023213">
    <property type="entry name" value="CAT-like_dom_sf"/>
</dbReference>
<dbReference type="GO" id="GO:0047196">
    <property type="term" value="F:long-chain-alcohol O-fatty-acyltransferase activity"/>
    <property type="evidence" value="ECO:0007669"/>
    <property type="project" value="UniProtKB-EC"/>
</dbReference>
<feature type="domain" description="O-acyltransferase WSD1-like N-terminal" evidence="11">
    <location>
        <begin position="80"/>
        <end position="293"/>
    </location>
</feature>
<evidence type="ECO:0000313" key="13">
    <source>
        <dbReference type="EMBL" id="KAK9266816.1"/>
    </source>
</evidence>
<evidence type="ECO:0000256" key="6">
    <source>
        <dbReference type="ARBA" id="ARBA00022824"/>
    </source>
</evidence>
<comment type="subcellular location">
    <subcellularLocation>
        <location evidence="1">Cell membrane</location>
        <topology evidence="1">Single-pass membrane protein</topology>
    </subcellularLocation>
    <subcellularLocation>
        <location evidence="2">Endoplasmic reticulum membrane</location>
    </subcellularLocation>
</comment>
<name>A0AAP0N6V1_LIQFO</name>
<dbReference type="SUPFAM" id="SSF52777">
    <property type="entry name" value="CoA-dependent acyltransferases"/>
    <property type="match status" value="1"/>
</dbReference>
<evidence type="ECO:0000256" key="3">
    <source>
        <dbReference type="ARBA" id="ARBA00004771"/>
    </source>
</evidence>
<dbReference type="AlphaFoldDB" id="A0AAP0N6V1"/>
<evidence type="ECO:0000256" key="1">
    <source>
        <dbReference type="ARBA" id="ARBA00004162"/>
    </source>
</evidence>
<dbReference type="EMBL" id="JBBPBK010000052">
    <property type="protein sequence ID" value="KAK9266816.1"/>
    <property type="molecule type" value="Genomic_DNA"/>
</dbReference>
<dbReference type="InterPro" id="IPR009721">
    <property type="entry name" value="O-acyltransferase_WSD1_C"/>
</dbReference>
<keyword evidence="14" id="KW-1185">Reference proteome</keyword>
<proteinExistence type="inferred from homology"/>
<dbReference type="Proteomes" id="UP001415857">
    <property type="component" value="Unassembled WGS sequence"/>
</dbReference>
<keyword evidence="6" id="KW-0256">Endoplasmic reticulum</keyword>
<comment type="pathway">
    <text evidence="3">Glycerolipid metabolism; triacylglycerol biosynthesis.</text>
</comment>
<sequence>MMDSDQGLSSVGLRKRTLKPLELRRTVERECAKTANGETTAEEEPLTPAARLFQLPSVNCCIIVAIGLKTEINIGEGIKWLEQTLFKHPRFTSKVVVDDKKGGEKRWVQTAIDLDYHIITPDLDPNMNSGDQFVEDYMLDMTKTPMDLSRPPWELHVLNVKTSDANSVIVFRIHHSAGDGASLMSFLLACTRQLSNPEALPTLPTMKKRMASSGSWGNWPFFFAIWWIFRLIWNTFVDVVLFVATVLFLKDTQTPIKGPPGVGRTPKRFVHLTVSLDDRKLVKNAMNMTINDVLLGVTQAGLSRYLNRRYCEDAKHGGATEKKNNLPKNIRLRSAVVFNLRPSAGIQDLADMMEKGSKVKWGNTIGYVVLPFNISLPNNPLDYIHQARAIIDRKKSSLEAICTLGLVLKTLGVKIAAALSLRALSNTTCLFSNVVGPKEEVSFLGHPVAYIAPSIYGLPHALTIHFQSYVNKMTICVAVDEGVVPDPHRLCDDFGESLKLIKNAAIERGLVKNGAY</sequence>
<dbReference type="InterPro" id="IPR045034">
    <property type="entry name" value="O-acyltransferase_WSD1-like"/>
</dbReference>
<dbReference type="Pfam" id="PF06974">
    <property type="entry name" value="WS_DGAT_C"/>
    <property type="match status" value="1"/>
</dbReference>
<dbReference type="Pfam" id="PF03007">
    <property type="entry name" value="WS_DGAT_cat"/>
    <property type="match status" value="1"/>
</dbReference>
<comment type="catalytic activity">
    <reaction evidence="9">
        <text>a long chain fatty alcohol + a fatty acyl-CoA = a long-chain alcohol wax ester + CoA</text>
        <dbReference type="Rhea" id="RHEA:38443"/>
        <dbReference type="ChEBI" id="CHEBI:17135"/>
        <dbReference type="ChEBI" id="CHEBI:57287"/>
        <dbReference type="ChEBI" id="CHEBI:77636"/>
        <dbReference type="ChEBI" id="CHEBI:235323"/>
        <dbReference type="EC" id="2.3.1.75"/>
    </reaction>
</comment>
<evidence type="ECO:0000256" key="7">
    <source>
        <dbReference type="ARBA" id="ARBA00023315"/>
    </source>
</evidence>
<evidence type="ECO:0000256" key="8">
    <source>
        <dbReference type="ARBA" id="ARBA00024360"/>
    </source>
</evidence>
<evidence type="ECO:0000259" key="11">
    <source>
        <dbReference type="Pfam" id="PF03007"/>
    </source>
</evidence>
<comment type="catalytic activity">
    <reaction evidence="10">
        <text>an acyl-CoA + a 1,2-diacyl-sn-glycerol = a triacyl-sn-glycerol + CoA</text>
        <dbReference type="Rhea" id="RHEA:10868"/>
        <dbReference type="ChEBI" id="CHEBI:17815"/>
        <dbReference type="ChEBI" id="CHEBI:57287"/>
        <dbReference type="ChEBI" id="CHEBI:58342"/>
        <dbReference type="ChEBI" id="CHEBI:64615"/>
        <dbReference type="EC" id="2.3.1.20"/>
    </reaction>
</comment>
<evidence type="ECO:0000256" key="9">
    <source>
        <dbReference type="ARBA" id="ARBA00047604"/>
    </source>
</evidence>
<keyword evidence="5" id="KW-0808">Transferase</keyword>
<dbReference type="InterPro" id="IPR004255">
    <property type="entry name" value="O-acyltransferase_WSD1_N"/>
</dbReference>
<dbReference type="PANTHER" id="PTHR31650:SF1">
    <property type="entry name" value="WAX ESTER SYNTHASE_DIACYLGLYCEROL ACYLTRANSFERASE 4-RELATED"/>
    <property type="match status" value="1"/>
</dbReference>
<accession>A0AAP0N6V1</accession>
<dbReference type="GO" id="GO:0005789">
    <property type="term" value="C:endoplasmic reticulum membrane"/>
    <property type="evidence" value="ECO:0007669"/>
    <property type="project" value="UniProtKB-SubCell"/>
</dbReference>
<evidence type="ECO:0000256" key="2">
    <source>
        <dbReference type="ARBA" id="ARBA00004586"/>
    </source>
</evidence>
<dbReference type="GO" id="GO:0005886">
    <property type="term" value="C:plasma membrane"/>
    <property type="evidence" value="ECO:0007669"/>
    <property type="project" value="UniProtKB-SubCell"/>
</dbReference>
<reference evidence="13 14" key="1">
    <citation type="journal article" date="2024" name="Plant J.">
        <title>Genome sequences and population genomics reveal climatic adaptation and genomic divergence between two closely related sweetgum species.</title>
        <authorList>
            <person name="Xu W.Q."/>
            <person name="Ren C.Q."/>
            <person name="Zhang X.Y."/>
            <person name="Comes H.P."/>
            <person name="Liu X.H."/>
            <person name="Li Y.G."/>
            <person name="Kettle C.J."/>
            <person name="Jalonen R."/>
            <person name="Gaisberger H."/>
            <person name="Ma Y.Z."/>
            <person name="Qiu Y.X."/>
        </authorList>
    </citation>
    <scope>NUCLEOTIDE SEQUENCE [LARGE SCALE GENOMIC DNA]</scope>
    <source>
        <strain evidence="13">Hangzhou</strain>
    </source>
</reference>
<evidence type="ECO:0000259" key="12">
    <source>
        <dbReference type="Pfam" id="PF06974"/>
    </source>
</evidence>
<dbReference type="GO" id="GO:0019432">
    <property type="term" value="P:triglyceride biosynthetic process"/>
    <property type="evidence" value="ECO:0007669"/>
    <property type="project" value="TreeGrafter"/>
</dbReference>
<feature type="domain" description="O-acyltransferase WSD1 C-terminal" evidence="12">
    <location>
        <begin position="361"/>
        <end position="502"/>
    </location>
</feature>
<organism evidence="13 14">
    <name type="scientific">Liquidambar formosana</name>
    <name type="common">Formosan gum</name>
    <dbReference type="NCBI Taxonomy" id="63359"/>
    <lineage>
        <taxon>Eukaryota</taxon>
        <taxon>Viridiplantae</taxon>
        <taxon>Streptophyta</taxon>
        <taxon>Embryophyta</taxon>
        <taxon>Tracheophyta</taxon>
        <taxon>Spermatophyta</taxon>
        <taxon>Magnoliopsida</taxon>
        <taxon>eudicotyledons</taxon>
        <taxon>Gunneridae</taxon>
        <taxon>Pentapetalae</taxon>
        <taxon>Saxifragales</taxon>
        <taxon>Altingiaceae</taxon>
        <taxon>Liquidambar</taxon>
    </lineage>
</organism>
<dbReference type="Gene3D" id="3.30.559.10">
    <property type="entry name" value="Chloramphenicol acetyltransferase-like domain"/>
    <property type="match status" value="1"/>
</dbReference>
<protein>
    <recommendedName>
        <fullName evidence="15">Diacylglycerol O-acyltransferase</fullName>
    </recommendedName>
</protein>
<keyword evidence="7" id="KW-0012">Acyltransferase</keyword>
<evidence type="ECO:0000256" key="5">
    <source>
        <dbReference type="ARBA" id="ARBA00022679"/>
    </source>
</evidence>
<comment type="caution">
    <text evidence="13">The sequence shown here is derived from an EMBL/GenBank/DDBJ whole genome shotgun (WGS) entry which is preliminary data.</text>
</comment>
<dbReference type="PANTHER" id="PTHR31650">
    <property type="entry name" value="O-ACYLTRANSFERASE (WSD1-LIKE) FAMILY PROTEIN"/>
    <property type="match status" value="1"/>
</dbReference>
<evidence type="ECO:0000256" key="10">
    <source>
        <dbReference type="ARBA" id="ARBA00048109"/>
    </source>
</evidence>